<dbReference type="EMBL" id="JBHLTM010000025">
    <property type="protein sequence ID" value="MFC0684024.1"/>
    <property type="molecule type" value="Genomic_DNA"/>
</dbReference>
<dbReference type="RefSeq" id="WP_267225075.1">
    <property type="nucleotide sequence ID" value="NZ_JAPCWC010000056.1"/>
</dbReference>
<protein>
    <submittedName>
        <fullName evidence="1">Uncharacterized protein</fullName>
    </submittedName>
</protein>
<sequence>MSPERSGLTLSALRQRLASFEHAYAVAIQLQEATGADQFVVRTGNPFQPYRVSRVRPRGGETILALVA</sequence>
<dbReference type="Proteomes" id="UP001589858">
    <property type="component" value="Unassembled WGS sequence"/>
</dbReference>
<reference evidence="1 2" key="1">
    <citation type="submission" date="2024-09" db="EMBL/GenBank/DDBJ databases">
        <authorList>
            <person name="Sun Q."/>
            <person name="Mori K."/>
        </authorList>
    </citation>
    <scope>NUCLEOTIDE SEQUENCE [LARGE SCALE GENOMIC DNA]</scope>
    <source>
        <strain evidence="1 2">CICC 11035S</strain>
    </source>
</reference>
<gene>
    <name evidence="1" type="ORF">ACFFF8_05415</name>
</gene>
<evidence type="ECO:0000313" key="2">
    <source>
        <dbReference type="Proteomes" id="UP001589858"/>
    </source>
</evidence>
<organism evidence="1 2">
    <name type="scientific">Novosphingobium clariflavum</name>
    <dbReference type="NCBI Taxonomy" id="2029884"/>
    <lineage>
        <taxon>Bacteria</taxon>
        <taxon>Pseudomonadati</taxon>
        <taxon>Pseudomonadota</taxon>
        <taxon>Alphaproteobacteria</taxon>
        <taxon>Sphingomonadales</taxon>
        <taxon>Sphingomonadaceae</taxon>
        <taxon>Novosphingobium</taxon>
    </lineage>
</organism>
<name>A0ABV6S5B8_9SPHN</name>
<comment type="caution">
    <text evidence="1">The sequence shown here is derived from an EMBL/GenBank/DDBJ whole genome shotgun (WGS) entry which is preliminary data.</text>
</comment>
<keyword evidence="2" id="KW-1185">Reference proteome</keyword>
<evidence type="ECO:0000313" key="1">
    <source>
        <dbReference type="EMBL" id="MFC0684024.1"/>
    </source>
</evidence>
<accession>A0ABV6S5B8</accession>
<proteinExistence type="predicted"/>